<comment type="caution">
    <text evidence="8">The sequence shown here is derived from an EMBL/GenBank/DDBJ whole genome shotgun (WGS) entry which is preliminary data.</text>
</comment>
<sequence>MSLPLNRSSPHVIRRCYVAAPQLVGGRRVIKDVITTWAIRMRHTDREISLDTFPYAGTTTTCESLYMGVPCVTMAGSVHAHNVGVSLLTKVGLGRLVAKSEDEYVNLALDLASDVTALQELRMSLRGLMTKSPVCDGENFTRGLESAYRNMWRRYCDGDVPALRRLKLLEEQQSSNDSKQDSDDNQVVKLADLKAHRADGTVHGDKQPLLTANAALEEVHHSPVMENGASSGRVKANGHRSQ</sequence>
<dbReference type="InterPro" id="IPR051939">
    <property type="entry name" value="Glycosyltr_41/O-GlcNAc_trsf"/>
</dbReference>
<evidence type="ECO:0000256" key="4">
    <source>
        <dbReference type="ARBA" id="ARBA00022737"/>
    </source>
</evidence>
<dbReference type="PANTHER" id="PTHR44835:SF1">
    <property type="entry name" value="PROTEIN O-GLCNAC TRANSFERASE"/>
    <property type="match status" value="1"/>
</dbReference>
<reference evidence="8" key="1">
    <citation type="journal article" date="2021" name="bioRxiv">
        <title>Whole Genome Assembly and Annotation of Northern Wild Rice, Zizania palustris L., Supports a Whole Genome Duplication in the Zizania Genus.</title>
        <authorList>
            <person name="Haas M."/>
            <person name="Kono T."/>
            <person name="Macchietto M."/>
            <person name="Millas R."/>
            <person name="McGilp L."/>
            <person name="Shao M."/>
            <person name="Duquette J."/>
            <person name="Hirsch C.N."/>
            <person name="Kimball J."/>
        </authorList>
    </citation>
    <scope>NUCLEOTIDE SEQUENCE</scope>
    <source>
        <tissue evidence="8">Fresh leaf tissue</tissue>
    </source>
</reference>
<keyword evidence="5" id="KW-0802">TPR repeat</keyword>
<dbReference type="InterPro" id="IPR029489">
    <property type="entry name" value="OGT/SEC/SPY_C"/>
</dbReference>
<proteinExistence type="predicted"/>
<keyword evidence="4" id="KW-0677">Repeat</keyword>
<evidence type="ECO:0000256" key="1">
    <source>
        <dbReference type="ARBA" id="ARBA00004922"/>
    </source>
</evidence>
<accession>A0A8J5S0Z2</accession>
<dbReference type="GO" id="GO:0016757">
    <property type="term" value="F:glycosyltransferase activity"/>
    <property type="evidence" value="ECO:0007669"/>
    <property type="project" value="UniProtKB-KW"/>
</dbReference>
<evidence type="ECO:0000256" key="5">
    <source>
        <dbReference type="ARBA" id="ARBA00022803"/>
    </source>
</evidence>
<feature type="domain" description="O-GlcNAc transferase C-terminal" evidence="7">
    <location>
        <begin position="46"/>
        <end position="142"/>
    </location>
</feature>
<evidence type="ECO:0000256" key="6">
    <source>
        <dbReference type="SAM" id="MobiDB-lite"/>
    </source>
</evidence>
<keyword evidence="9" id="KW-1185">Reference proteome</keyword>
<evidence type="ECO:0000313" key="8">
    <source>
        <dbReference type="EMBL" id="KAG8048321.1"/>
    </source>
</evidence>
<reference evidence="8" key="2">
    <citation type="submission" date="2021-02" db="EMBL/GenBank/DDBJ databases">
        <authorList>
            <person name="Kimball J.A."/>
            <person name="Haas M.W."/>
            <person name="Macchietto M."/>
            <person name="Kono T."/>
            <person name="Duquette J."/>
            <person name="Shao M."/>
        </authorList>
    </citation>
    <scope>NUCLEOTIDE SEQUENCE</scope>
    <source>
        <tissue evidence="8">Fresh leaf tissue</tissue>
    </source>
</reference>
<protein>
    <recommendedName>
        <fullName evidence="7">O-GlcNAc transferase C-terminal domain-containing protein</fullName>
    </recommendedName>
</protein>
<keyword evidence="3" id="KW-0808">Transferase</keyword>
<evidence type="ECO:0000313" key="9">
    <source>
        <dbReference type="Proteomes" id="UP000729402"/>
    </source>
</evidence>
<dbReference type="OrthoDB" id="17094at2759"/>
<organism evidence="8 9">
    <name type="scientific">Zizania palustris</name>
    <name type="common">Northern wild rice</name>
    <dbReference type="NCBI Taxonomy" id="103762"/>
    <lineage>
        <taxon>Eukaryota</taxon>
        <taxon>Viridiplantae</taxon>
        <taxon>Streptophyta</taxon>
        <taxon>Embryophyta</taxon>
        <taxon>Tracheophyta</taxon>
        <taxon>Spermatophyta</taxon>
        <taxon>Magnoliopsida</taxon>
        <taxon>Liliopsida</taxon>
        <taxon>Poales</taxon>
        <taxon>Poaceae</taxon>
        <taxon>BOP clade</taxon>
        <taxon>Oryzoideae</taxon>
        <taxon>Oryzeae</taxon>
        <taxon>Zizaniinae</taxon>
        <taxon>Zizania</taxon>
    </lineage>
</organism>
<dbReference type="AlphaFoldDB" id="A0A8J5S0Z2"/>
<keyword evidence="2" id="KW-0328">Glycosyltransferase</keyword>
<dbReference type="Proteomes" id="UP000729402">
    <property type="component" value="Unassembled WGS sequence"/>
</dbReference>
<dbReference type="Pfam" id="PF13844">
    <property type="entry name" value="Glyco_transf_41"/>
    <property type="match status" value="1"/>
</dbReference>
<gene>
    <name evidence="8" type="ORF">GUJ93_ZPchr0008g12443</name>
</gene>
<name>A0A8J5S0Z2_ZIZPA</name>
<dbReference type="EMBL" id="JAAALK010000290">
    <property type="protein sequence ID" value="KAG8048321.1"/>
    <property type="molecule type" value="Genomic_DNA"/>
</dbReference>
<comment type="pathway">
    <text evidence="1">Protein modification; protein glycosylation.</text>
</comment>
<evidence type="ECO:0000259" key="7">
    <source>
        <dbReference type="Pfam" id="PF13844"/>
    </source>
</evidence>
<feature type="region of interest" description="Disordered" evidence="6">
    <location>
        <begin position="198"/>
        <end position="242"/>
    </location>
</feature>
<evidence type="ECO:0000256" key="3">
    <source>
        <dbReference type="ARBA" id="ARBA00022679"/>
    </source>
</evidence>
<evidence type="ECO:0000256" key="2">
    <source>
        <dbReference type="ARBA" id="ARBA00022676"/>
    </source>
</evidence>
<dbReference type="PANTHER" id="PTHR44835">
    <property type="entry name" value="UDP-N-ACETYLGLUCOSAMINE--PEPTIDE N-ACETYLGLUCOSAMINYLTRANSFERASE SPINDLY-RELATED"/>
    <property type="match status" value="1"/>
</dbReference>